<dbReference type="Proteomes" id="UP000243459">
    <property type="component" value="Chromosome 3"/>
</dbReference>
<gene>
    <name evidence="2" type="ORF">A4U43_C03F26280</name>
</gene>
<name>A0A5P1FDX8_ASPOF</name>
<dbReference type="AlphaFoldDB" id="A0A5P1FDX8"/>
<sequence length="247" mass="27822">MKMQFKFTNIKTRVNSKASVFILLRHFLRATFALFSLEQNRNVKSNIYCYDLTCDTTLRLILSATDPLPSHPSDAAAPVPVPVFHADHAARHIRVIVTGRRLTDLRPPVIPHRETIHHHRRHRGPHRHETRNTGNPSTARLRGRGREPLEGVGRMWIIPGEDYAGGGGLDDEECVGLGVGGRGCAWLRMGMRTPRRRGGRGWRAMAPSFKARVWRVSAGIGGSGCIGSEEEEEGRGRERRRREMGRM</sequence>
<feature type="compositionally biased region" description="Basic residues" evidence="1">
    <location>
        <begin position="237"/>
        <end position="247"/>
    </location>
</feature>
<feature type="compositionally biased region" description="Basic residues" evidence="1">
    <location>
        <begin position="117"/>
        <end position="129"/>
    </location>
</feature>
<dbReference type="Gramene" id="ONK76312">
    <property type="protein sequence ID" value="ONK76312"/>
    <property type="gene ID" value="A4U43_C03F26280"/>
</dbReference>
<protein>
    <submittedName>
        <fullName evidence="2">Uncharacterized protein</fullName>
    </submittedName>
</protein>
<dbReference type="EMBL" id="CM007383">
    <property type="protein sequence ID" value="ONK76312.1"/>
    <property type="molecule type" value="Genomic_DNA"/>
</dbReference>
<feature type="region of interest" description="Disordered" evidence="1">
    <location>
        <begin position="225"/>
        <end position="247"/>
    </location>
</feature>
<feature type="region of interest" description="Disordered" evidence="1">
    <location>
        <begin position="117"/>
        <end position="145"/>
    </location>
</feature>
<keyword evidence="3" id="KW-1185">Reference proteome</keyword>
<evidence type="ECO:0000313" key="2">
    <source>
        <dbReference type="EMBL" id="ONK76312.1"/>
    </source>
</evidence>
<evidence type="ECO:0000256" key="1">
    <source>
        <dbReference type="SAM" id="MobiDB-lite"/>
    </source>
</evidence>
<reference evidence="3" key="1">
    <citation type="journal article" date="2017" name="Nat. Commun.">
        <title>The asparagus genome sheds light on the origin and evolution of a young Y chromosome.</title>
        <authorList>
            <person name="Harkess A."/>
            <person name="Zhou J."/>
            <person name="Xu C."/>
            <person name="Bowers J.E."/>
            <person name="Van der Hulst R."/>
            <person name="Ayyampalayam S."/>
            <person name="Mercati F."/>
            <person name="Riccardi P."/>
            <person name="McKain M.R."/>
            <person name="Kakrana A."/>
            <person name="Tang H."/>
            <person name="Ray J."/>
            <person name="Groenendijk J."/>
            <person name="Arikit S."/>
            <person name="Mathioni S.M."/>
            <person name="Nakano M."/>
            <person name="Shan H."/>
            <person name="Telgmann-Rauber A."/>
            <person name="Kanno A."/>
            <person name="Yue Z."/>
            <person name="Chen H."/>
            <person name="Li W."/>
            <person name="Chen Y."/>
            <person name="Xu X."/>
            <person name="Zhang Y."/>
            <person name="Luo S."/>
            <person name="Chen H."/>
            <person name="Gao J."/>
            <person name="Mao Z."/>
            <person name="Pires J.C."/>
            <person name="Luo M."/>
            <person name="Kudrna D."/>
            <person name="Wing R.A."/>
            <person name="Meyers B.C."/>
            <person name="Yi K."/>
            <person name="Kong H."/>
            <person name="Lavrijsen P."/>
            <person name="Sunseri F."/>
            <person name="Falavigna A."/>
            <person name="Ye Y."/>
            <person name="Leebens-Mack J.H."/>
            <person name="Chen G."/>
        </authorList>
    </citation>
    <scope>NUCLEOTIDE SEQUENCE [LARGE SCALE GENOMIC DNA]</scope>
    <source>
        <strain evidence="3">cv. DH0086</strain>
    </source>
</reference>
<proteinExistence type="predicted"/>
<organism evidence="2 3">
    <name type="scientific">Asparagus officinalis</name>
    <name type="common">Garden asparagus</name>
    <dbReference type="NCBI Taxonomy" id="4686"/>
    <lineage>
        <taxon>Eukaryota</taxon>
        <taxon>Viridiplantae</taxon>
        <taxon>Streptophyta</taxon>
        <taxon>Embryophyta</taxon>
        <taxon>Tracheophyta</taxon>
        <taxon>Spermatophyta</taxon>
        <taxon>Magnoliopsida</taxon>
        <taxon>Liliopsida</taxon>
        <taxon>Asparagales</taxon>
        <taxon>Asparagaceae</taxon>
        <taxon>Asparagoideae</taxon>
        <taxon>Asparagus</taxon>
    </lineage>
</organism>
<accession>A0A5P1FDX8</accession>
<evidence type="ECO:0000313" key="3">
    <source>
        <dbReference type="Proteomes" id="UP000243459"/>
    </source>
</evidence>